<gene>
    <name evidence="4" type="ORF">OIU79_015690</name>
</gene>
<evidence type="ECO:0000313" key="5">
    <source>
        <dbReference type="Proteomes" id="UP001151532"/>
    </source>
</evidence>
<dbReference type="SUPFAM" id="SSF49452">
    <property type="entry name" value="Starch-binding domain-like"/>
    <property type="match status" value="1"/>
</dbReference>
<evidence type="ECO:0008006" key="6">
    <source>
        <dbReference type="Google" id="ProtNLM"/>
    </source>
</evidence>
<dbReference type="CDD" id="cd10316">
    <property type="entry name" value="RGL4_M"/>
    <property type="match status" value="1"/>
</dbReference>
<protein>
    <recommendedName>
        <fullName evidence="6">Rhamnogalacturonan endolyase</fullName>
    </recommendedName>
</protein>
<feature type="domain" description="Rhamnogalacturonan lyase" evidence="3">
    <location>
        <begin position="291"/>
        <end position="361"/>
    </location>
</feature>
<comment type="caution">
    <text evidence="4">The sequence shown here is derived from an EMBL/GenBank/DDBJ whole genome shotgun (WGS) entry which is preliminary data.</text>
</comment>
<dbReference type="OrthoDB" id="2130367at2759"/>
<dbReference type="Pfam" id="PF14686">
    <property type="entry name" value="fn3_3"/>
    <property type="match status" value="1"/>
</dbReference>
<evidence type="ECO:0000259" key="3">
    <source>
        <dbReference type="Pfam" id="PF14686"/>
    </source>
</evidence>
<dbReference type="GO" id="GO:0030246">
    <property type="term" value="F:carbohydrate binding"/>
    <property type="evidence" value="ECO:0007669"/>
    <property type="project" value="InterPro"/>
</dbReference>
<name>A0A9Q0PCE7_SALPP</name>
<evidence type="ECO:0000259" key="2">
    <source>
        <dbReference type="Pfam" id="PF14683"/>
    </source>
</evidence>
<organism evidence="4 5">
    <name type="scientific">Salix purpurea</name>
    <name type="common">Purple osier willow</name>
    <dbReference type="NCBI Taxonomy" id="77065"/>
    <lineage>
        <taxon>Eukaryota</taxon>
        <taxon>Viridiplantae</taxon>
        <taxon>Streptophyta</taxon>
        <taxon>Embryophyta</taxon>
        <taxon>Tracheophyta</taxon>
        <taxon>Spermatophyta</taxon>
        <taxon>Magnoliopsida</taxon>
        <taxon>eudicotyledons</taxon>
        <taxon>Gunneridae</taxon>
        <taxon>Pentapetalae</taxon>
        <taxon>rosids</taxon>
        <taxon>fabids</taxon>
        <taxon>Malpighiales</taxon>
        <taxon>Salicaceae</taxon>
        <taxon>Saliceae</taxon>
        <taxon>Salix</taxon>
    </lineage>
</organism>
<dbReference type="InterPro" id="IPR010325">
    <property type="entry name" value="Rhamnogal_lyase"/>
</dbReference>
<dbReference type="InterPro" id="IPR013784">
    <property type="entry name" value="Carb-bd-like_fold"/>
</dbReference>
<evidence type="ECO:0000313" key="4">
    <source>
        <dbReference type="EMBL" id="KAJ6685718.1"/>
    </source>
</evidence>
<keyword evidence="5" id="KW-1185">Reference proteome</keyword>
<dbReference type="Pfam" id="PF06045">
    <property type="entry name" value="Rhamnogal_lyase"/>
    <property type="match status" value="1"/>
</dbReference>
<dbReference type="InterPro" id="IPR051850">
    <property type="entry name" value="Polysacch_Lyase_4"/>
</dbReference>
<dbReference type="PANTHER" id="PTHR32018">
    <property type="entry name" value="RHAMNOGALACTURONATE LYASE FAMILY PROTEIN"/>
    <property type="match status" value="1"/>
</dbReference>
<dbReference type="InterPro" id="IPR029413">
    <property type="entry name" value="RG-lyase_II"/>
</dbReference>
<evidence type="ECO:0000256" key="1">
    <source>
        <dbReference type="ARBA" id="ARBA00022729"/>
    </source>
</evidence>
<dbReference type="SUPFAM" id="SSF49785">
    <property type="entry name" value="Galactose-binding domain-like"/>
    <property type="match status" value="1"/>
</dbReference>
<dbReference type="PANTHER" id="PTHR32018:SF40">
    <property type="entry name" value="RHAMNOGALACTURONAN ENDOLYASE"/>
    <property type="match status" value="1"/>
</dbReference>
<dbReference type="Pfam" id="PF14683">
    <property type="entry name" value="CBM-like"/>
    <property type="match status" value="1"/>
</dbReference>
<accession>A0A9Q0PCE7</accession>
<feature type="domain" description="Rhamnogalacturonan lyase" evidence="2">
    <location>
        <begin position="408"/>
        <end position="536"/>
    </location>
</feature>
<dbReference type="Gene3D" id="2.60.40.1120">
    <property type="entry name" value="Carboxypeptidase-like, regulatory domain"/>
    <property type="match status" value="1"/>
</dbReference>
<keyword evidence="1" id="KW-0732">Signal</keyword>
<dbReference type="InterPro" id="IPR029411">
    <property type="entry name" value="RG-lyase_III"/>
</dbReference>
<proteinExistence type="predicted"/>
<dbReference type="InterPro" id="IPR008979">
    <property type="entry name" value="Galactose-bd-like_sf"/>
</dbReference>
<dbReference type="AlphaFoldDB" id="A0A9Q0PCE7"/>
<reference evidence="4" key="1">
    <citation type="submission" date="2022-11" db="EMBL/GenBank/DDBJ databases">
        <authorList>
            <person name="Hyden B.L."/>
            <person name="Feng K."/>
            <person name="Yates T."/>
            <person name="Jawdy S."/>
            <person name="Smart L.B."/>
            <person name="Muchero W."/>
        </authorList>
    </citation>
    <scope>NUCLEOTIDE SEQUENCE</scope>
    <source>
        <tissue evidence="4">Shoot tip</tissue>
    </source>
</reference>
<dbReference type="Proteomes" id="UP001151532">
    <property type="component" value="Chromosome 2"/>
</dbReference>
<dbReference type="CDD" id="cd10317">
    <property type="entry name" value="RGL4_C"/>
    <property type="match status" value="1"/>
</dbReference>
<dbReference type="CDD" id="cd10320">
    <property type="entry name" value="RGL4_N"/>
    <property type="match status" value="1"/>
</dbReference>
<sequence length="549" mass="62393">MTSCYNRYWDVVWSGEGVTRKKGRLDRLEGTNLTVVVETEEKVEISFTRMWNSSLQAKVVPLNFDKRYVMLRGSSGFYTYAIYEHLEGWPAFDLDNTRIVFKLAKQKFRYMAIADNRQRYMPLPEDRSPERGKTLAYPEAVLLVNPIEPEFKGEVDDKYLYSCESQDIGVHGTGGPLKQFLTSHVGPTTLTVMHSTHYAGANITMKIGPNEPWKKVYGPAFAYLNSLSDGGDPLSLWDDAKKQMVNEVHMWPYDFIASEDFPPAKQRGSVGGRLLVLDRYVSNATISAECSYVGLAAPGEVGSWQLESKGYQFWTKTDEGGNFTINGIRPGDYNLYAWVPGFIGEYKFISVIRINPGCDIDIGDLVYEPPRNGSTLWEIDMEGTDSMDYGKDMQRYIPVRIWFSQLAKSDYSKDWFFAQVTRKKDNATYEGTTWQIKFLLDEVDEHAAYKLRLALATANVAELEVRVNEPNANPVFSTGQIGKDNTIARHGIHGLYRLFNVDIPVAQLRIGNNTLFLTQTARISPFQGVMYDYIRLEGPPQPRKTLKEI</sequence>
<dbReference type="EMBL" id="JAPFFK010000019">
    <property type="protein sequence ID" value="KAJ6685718.1"/>
    <property type="molecule type" value="Genomic_DNA"/>
</dbReference>
<dbReference type="FunFam" id="2.60.40.1120:FF:000033">
    <property type="entry name" value="Rhamnogalacturonate lyase B"/>
    <property type="match status" value="1"/>
</dbReference>
<reference evidence="4" key="2">
    <citation type="journal article" date="2023" name="Int. J. Mol. Sci.">
        <title>De Novo Assembly and Annotation of 11 Diverse Shrub Willow (Salix) Genomes Reveals Novel Gene Organization in Sex-Linked Regions.</title>
        <authorList>
            <person name="Hyden B."/>
            <person name="Feng K."/>
            <person name="Yates T.B."/>
            <person name="Jawdy S."/>
            <person name="Cereghino C."/>
            <person name="Smart L.B."/>
            <person name="Muchero W."/>
        </authorList>
    </citation>
    <scope>NUCLEOTIDE SEQUENCE</scope>
    <source>
        <tissue evidence="4">Shoot tip</tissue>
    </source>
</reference>
<dbReference type="Gene3D" id="2.60.120.260">
    <property type="entry name" value="Galactose-binding domain-like"/>
    <property type="match status" value="1"/>
</dbReference>